<feature type="compositionally biased region" description="Polar residues" evidence="1">
    <location>
        <begin position="145"/>
        <end position="157"/>
    </location>
</feature>
<dbReference type="Proteomes" id="UP000245263">
    <property type="component" value="Chromosome 1"/>
</dbReference>
<evidence type="ECO:0000313" key="2">
    <source>
        <dbReference type="EMBL" id="BDA78259.1"/>
    </source>
</evidence>
<gene>
    <name evidence="2" type="ORF">LPTSP3_g11890</name>
</gene>
<keyword evidence="3" id="KW-1185">Reference proteome</keyword>
<evidence type="ECO:0000313" key="3">
    <source>
        <dbReference type="Proteomes" id="UP000245263"/>
    </source>
</evidence>
<name>A0ABN6KBE3_9LEPT</name>
<proteinExistence type="predicted"/>
<dbReference type="RefSeq" id="WP_109018699.1">
    <property type="nucleotide sequence ID" value="NZ_AP025028.1"/>
</dbReference>
<evidence type="ECO:0000256" key="1">
    <source>
        <dbReference type="SAM" id="MobiDB-lite"/>
    </source>
</evidence>
<organism evidence="2 3">
    <name type="scientific">Leptospira kobayashii</name>
    <dbReference type="NCBI Taxonomy" id="1917830"/>
    <lineage>
        <taxon>Bacteria</taxon>
        <taxon>Pseudomonadati</taxon>
        <taxon>Spirochaetota</taxon>
        <taxon>Spirochaetia</taxon>
        <taxon>Leptospirales</taxon>
        <taxon>Leptospiraceae</taxon>
        <taxon>Leptospira</taxon>
    </lineage>
</organism>
<feature type="region of interest" description="Disordered" evidence="1">
    <location>
        <begin position="145"/>
        <end position="165"/>
    </location>
</feature>
<sequence>MKKRYKLILGGFGLMVLALALSLVFLNDGDSDRSKKNLGMDESDPSFETSAKHLFDDPEFADAPYPEDDELSQAEKLWPFALEKKPNRKEKVKEEWRDFAAKYPKNFYIPKEIRAPRTEAEEKEAQELLEDFTAMDASFASFISKNKWSEPGSNPPSAGSERPAPAKQRAYFDYKIYELESRIQMIEYWMENQASATEKVNADKDLKVWRKELSSLQQVRSQVPQT</sequence>
<accession>A0ABN6KBE3</accession>
<reference evidence="2 3" key="1">
    <citation type="submission" date="2021-08" db="EMBL/GenBank/DDBJ databases">
        <title>Complete genome sequence of Leptospira kobayashii strain E30.</title>
        <authorList>
            <person name="Nakao R."/>
            <person name="Nakamura S."/>
            <person name="Masuzawa T."/>
            <person name="Koizumi N."/>
        </authorList>
    </citation>
    <scope>NUCLEOTIDE SEQUENCE [LARGE SCALE GENOMIC DNA]</scope>
    <source>
        <strain evidence="2 3">E30</strain>
    </source>
</reference>
<dbReference type="EMBL" id="AP025028">
    <property type="protein sequence ID" value="BDA78259.1"/>
    <property type="molecule type" value="Genomic_DNA"/>
</dbReference>
<protein>
    <submittedName>
        <fullName evidence="2">Uncharacterized protein</fullName>
    </submittedName>
</protein>